<dbReference type="SUPFAM" id="SSF51735">
    <property type="entry name" value="NAD(P)-binding Rossmann-fold domains"/>
    <property type="match status" value="1"/>
</dbReference>
<dbReference type="Proteomes" id="UP000095192">
    <property type="component" value="Unassembled WGS sequence"/>
</dbReference>
<evidence type="ECO:0000256" key="2">
    <source>
        <dbReference type="ARBA" id="ARBA00023002"/>
    </source>
</evidence>
<dbReference type="InterPro" id="IPR056365">
    <property type="entry name" value="NAD-GDH_2nd"/>
</dbReference>
<protein>
    <submittedName>
        <fullName evidence="5">Glutamate leucine phenylalanine valine dehydrogenase family protein</fullName>
    </submittedName>
</protein>
<keyword evidence="6" id="KW-1185">Reference proteome</keyword>
<dbReference type="Gene3D" id="3.40.50.720">
    <property type="entry name" value="NAD(P)-binding Rossmann-like Domain"/>
    <property type="match status" value="1"/>
</dbReference>
<comment type="caution">
    <text evidence="5">The sequence shown here is derived from an EMBL/GenBank/DDBJ whole genome shotgun (WGS) entry which is preliminary data.</text>
</comment>
<feature type="domain" description="Glutamate/phenylalanine/leucine/valine/L-tryptophan dehydrogenase C-terminal" evidence="4">
    <location>
        <begin position="672"/>
        <end position="943"/>
    </location>
</feature>
<dbReference type="GO" id="GO:0005739">
    <property type="term" value="C:mitochondrion"/>
    <property type="evidence" value="ECO:0007669"/>
    <property type="project" value="TreeGrafter"/>
</dbReference>
<name>A0A1D3CTT1_9EIME</name>
<accession>A0A1D3CTT1</accession>
<gene>
    <name evidence="5" type="ORF">cyc_02140</name>
</gene>
<evidence type="ECO:0000313" key="6">
    <source>
        <dbReference type="Proteomes" id="UP000095192"/>
    </source>
</evidence>
<keyword evidence="3" id="KW-0520">NAD</keyword>
<dbReference type="GO" id="GO:0006538">
    <property type="term" value="P:L-glutamate catabolic process"/>
    <property type="evidence" value="ECO:0007669"/>
    <property type="project" value="TreeGrafter"/>
</dbReference>
<dbReference type="InParanoid" id="A0A1D3CTT1"/>
<proteinExistence type="inferred from homology"/>
<dbReference type="SUPFAM" id="SSF53223">
    <property type="entry name" value="Aminoacid dehydrogenase-like, N-terminal domain"/>
    <property type="match status" value="1"/>
</dbReference>
<dbReference type="FunCoup" id="A0A1D3CTT1">
    <property type="interactions" value="7"/>
</dbReference>
<evidence type="ECO:0000256" key="3">
    <source>
        <dbReference type="ARBA" id="ARBA00023027"/>
    </source>
</evidence>
<evidence type="ECO:0000259" key="4">
    <source>
        <dbReference type="SMART" id="SM00839"/>
    </source>
</evidence>
<dbReference type="InterPro" id="IPR055480">
    <property type="entry name" value="NAD-GDH_N"/>
</dbReference>
<sequence>MSAKYSAQFAEVRKLIKAKGLFTDAAVDSHSMEYYNHLGLNEFYFQTANPAAIADNLLAVIAARALHSASGADYFPEIRQVDEKTGDVFALARASLTNRKASQNYKVEQQFELEFLDMGLSSNKQQMRMQCYRSTGSVFGIDGDTERLRTYFFQKPKFPLKPEELSPNEKDLSKLLDVDFYASKKRTVTASIFEKLNSQVVDDSTGLALFVNVVGARSFLRERLAALALPFTPPRPSSLPPLALPVEALSESPPADSAARGGEDLAFRRGPHTEDFFSRLGDCVTMWGFYSQRKYVEPLANGATVITSFIETLPVKELVDPDMAEEDRIDHLLTALRMQFAMPKSKFADFARDRLLTVHEAAYAMSACQFALHFSGTVGHSFPRLEKLVKQFGGKNLTMQEVYELRTRLKTCPFSEEMIFKVVEDNPEIVKLLYKEFESLHNPRMKRGVFSEECELKEKILRLDSSEAVPVFLKFRLFNQHILRTNFWMNSKCGFAFRFSGAFLPASDFPVLPYSVFFQVASKSVGFHVRFADVARGGVRVVQSVGTVAYERNKRTVLDEVFKLAFTQQFKNKDISEGGSKGIILLNKAKTLPEAQLLTPMAFKAYVDNMLDLLLPHHDVVDLLGMSEVCFLGPDENTGTGGLVDWAALRAKERGAWFWKAFTTGKAPSKGGIPHDVFGMTTASVETYVRGIYEKLNLKEEEVTRIQTGGPDGDLGCNALLQTKSKTIAVVDGSGVVYDPRGLDAAELKRLAHLRFEGKPTSAMHYNPALLSPGGFQVDQEARDITLPDGTRVASGFEFRNTFHLSSYASADLFNPCGGRPASITPQNVDKLFDPKTGEKKFKYIVEGANVFITDDARRILEDRGVILFKDASTNKGGVTSSSMEVLAALALTEEEFNEHMQVRDMKNPPKFYREYVQAILKRIRENAKLEFEALWNEAKRTGMHRCDLTDILSQKIIELKQDIAKSNALWHDDALVNFVLQTAIPDILVPGLISVETFRQRVPEPYQKAIFTTFLASRFFYKQQFTADVSAFAFIAYLDEIKEQMVAGDKRQN</sequence>
<dbReference type="InterPro" id="IPR036291">
    <property type="entry name" value="NAD(P)-bd_dom_sf"/>
</dbReference>
<dbReference type="Pfam" id="PF23147">
    <property type="entry name" value="GDH2_N"/>
    <property type="match status" value="1"/>
</dbReference>
<organism evidence="5 6">
    <name type="scientific">Cyclospora cayetanensis</name>
    <dbReference type="NCBI Taxonomy" id="88456"/>
    <lineage>
        <taxon>Eukaryota</taxon>
        <taxon>Sar</taxon>
        <taxon>Alveolata</taxon>
        <taxon>Apicomplexa</taxon>
        <taxon>Conoidasida</taxon>
        <taxon>Coccidia</taxon>
        <taxon>Eucoccidiorida</taxon>
        <taxon>Eimeriorina</taxon>
        <taxon>Eimeriidae</taxon>
        <taxon>Cyclospora</taxon>
    </lineage>
</organism>
<dbReference type="EMBL" id="JROU02001989">
    <property type="protein sequence ID" value="OEH74612.1"/>
    <property type="molecule type" value="Genomic_DNA"/>
</dbReference>
<evidence type="ECO:0000313" key="5">
    <source>
        <dbReference type="EMBL" id="OEH74612.1"/>
    </source>
</evidence>
<evidence type="ECO:0000256" key="1">
    <source>
        <dbReference type="ARBA" id="ARBA00006382"/>
    </source>
</evidence>
<dbReference type="SMART" id="SM00839">
    <property type="entry name" value="ELFV_dehydrog"/>
    <property type="match status" value="1"/>
</dbReference>
<dbReference type="AlphaFoldDB" id="A0A1D3CTT1"/>
<dbReference type="InterPro" id="IPR006096">
    <property type="entry name" value="Glu/Leu/Phe/Val/Trp_DH_C"/>
</dbReference>
<dbReference type="PANTHER" id="PTHR11606">
    <property type="entry name" value="GLUTAMATE DEHYDROGENASE"/>
    <property type="match status" value="1"/>
</dbReference>
<dbReference type="Pfam" id="PF23152">
    <property type="entry name" value="GDH_2nd"/>
    <property type="match status" value="2"/>
</dbReference>
<dbReference type="VEuPathDB" id="ToxoDB:cyc_02140"/>
<dbReference type="InterPro" id="IPR046346">
    <property type="entry name" value="Aminoacid_DH-like_N_sf"/>
</dbReference>
<reference evidence="5 6" key="1">
    <citation type="journal article" date="2016" name="BMC Genomics">
        <title>Comparative genomics reveals Cyclospora cayetanensis possesses coccidia-like metabolism and invasion components but unique surface antigens.</title>
        <authorList>
            <person name="Liu S."/>
            <person name="Wang L."/>
            <person name="Zheng H."/>
            <person name="Xu Z."/>
            <person name="Roellig D.M."/>
            <person name="Li N."/>
            <person name="Frace M.A."/>
            <person name="Tang K."/>
            <person name="Arrowood M.J."/>
            <person name="Moss D.M."/>
            <person name="Zhang L."/>
            <person name="Feng Y."/>
            <person name="Xiao L."/>
        </authorList>
    </citation>
    <scope>NUCLEOTIDE SEQUENCE [LARGE SCALE GENOMIC DNA]</scope>
    <source>
        <strain evidence="5 6">CHN_HEN01</strain>
    </source>
</reference>
<dbReference type="GO" id="GO:0004352">
    <property type="term" value="F:glutamate dehydrogenase (NAD+) activity"/>
    <property type="evidence" value="ECO:0007669"/>
    <property type="project" value="TreeGrafter"/>
</dbReference>
<comment type="similarity">
    <text evidence="1">Belongs to the Glu/Leu/Phe/Val dehydrogenases family.</text>
</comment>
<dbReference type="PANTHER" id="PTHR11606:SF24">
    <property type="entry name" value="NAD-SPECIFIC GLUTAMATE DEHYDROGENASE"/>
    <property type="match status" value="1"/>
</dbReference>
<dbReference type="Pfam" id="PF00208">
    <property type="entry name" value="ELFV_dehydrog"/>
    <property type="match status" value="1"/>
</dbReference>
<keyword evidence="2" id="KW-0560">Oxidoreductase</keyword>
<dbReference type="VEuPathDB" id="ToxoDB:LOC34619035"/>